<accession>A0A1Y1L913</accession>
<feature type="region of interest" description="Disordered" evidence="1">
    <location>
        <begin position="135"/>
        <end position="159"/>
    </location>
</feature>
<dbReference type="EMBL" id="GEZM01065578">
    <property type="protein sequence ID" value="JAV68425.1"/>
    <property type="molecule type" value="Transcribed_RNA"/>
</dbReference>
<reference evidence="2" key="1">
    <citation type="journal article" date="2016" name="Sci. Rep.">
        <title>Molecular characterization of firefly nuptial gifts: a multi-omics approach sheds light on postcopulatory sexual selection.</title>
        <authorList>
            <person name="Al-Wathiqui N."/>
            <person name="Fallon T.R."/>
            <person name="South A."/>
            <person name="Weng J.K."/>
            <person name="Lewis S.M."/>
        </authorList>
    </citation>
    <scope>NUCLEOTIDE SEQUENCE</scope>
</reference>
<organism evidence="2">
    <name type="scientific">Photinus pyralis</name>
    <name type="common">Common eastern firefly</name>
    <name type="synonym">Lampyris pyralis</name>
    <dbReference type="NCBI Taxonomy" id="7054"/>
    <lineage>
        <taxon>Eukaryota</taxon>
        <taxon>Metazoa</taxon>
        <taxon>Ecdysozoa</taxon>
        <taxon>Arthropoda</taxon>
        <taxon>Hexapoda</taxon>
        <taxon>Insecta</taxon>
        <taxon>Pterygota</taxon>
        <taxon>Neoptera</taxon>
        <taxon>Endopterygota</taxon>
        <taxon>Coleoptera</taxon>
        <taxon>Polyphaga</taxon>
        <taxon>Elateriformia</taxon>
        <taxon>Elateroidea</taxon>
        <taxon>Lampyridae</taxon>
        <taxon>Lampyrinae</taxon>
        <taxon>Photinus</taxon>
    </lineage>
</organism>
<protein>
    <submittedName>
        <fullName evidence="2">Uncharacterized protein</fullName>
    </submittedName>
</protein>
<evidence type="ECO:0000256" key="1">
    <source>
        <dbReference type="SAM" id="MobiDB-lite"/>
    </source>
</evidence>
<dbReference type="AlphaFoldDB" id="A0A1Y1L913"/>
<sequence>MLWRRAASWLFFCCWRDSNAGIQPELRRRGASLLVVVGGDWFGSLMMARNFTSLVNGKWRIGSCLVDGKWAQAGSEARDARYGRVGWFKDNEGSSCPFITFNGIDRQRKRGGTTTLRKAEQMAFRESTIGLVQSQRSDRGRALGEREGEVRLQSGGLVQ</sequence>
<feature type="compositionally biased region" description="Basic and acidic residues" evidence="1">
    <location>
        <begin position="136"/>
        <end position="150"/>
    </location>
</feature>
<name>A0A1Y1L913_PHOPY</name>
<evidence type="ECO:0000313" key="2">
    <source>
        <dbReference type="EMBL" id="JAV68425.1"/>
    </source>
</evidence>
<proteinExistence type="predicted"/>